<comment type="caution">
    <text evidence="8">The sequence shown here is derived from an EMBL/GenBank/DDBJ whole genome shotgun (WGS) entry which is preliminary data.</text>
</comment>
<organism evidence="8 12">
    <name type="scientific">Candidatus Methanofastidiosum methylothiophilum</name>
    <dbReference type="NCBI Taxonomy" id="1705564"/>
    <lineage>
        <taxon>Archaea</taxon>
        <taxon>Methanobacteriati</taxon>
        <taxon>Methanobacteriota</taxon>
        <taxon>Stenosarchaea group</taxon>
        <taxon>Candidatus Methanofastidiosia</taxon>
        <taxon>Candidatus Methanofastidiosales</taxon>
        <taxon>Candidatus Methanofastidiosaceae</taxon>
        <taxon>Candidatus Methanofastidiosum</taxon>
    </lineage>
</organism>
<evidence type="ECO:0000256" key="4">
    <source>
        <dbReference type="ARBA" id="ARBA00023002"/>
    </source>
</evidence>
<dbReference type="Proteomes" id="UP000092403">
    <property type="component" value="Unassembled WGS sequence"/>
</dbReference>
<dbReference type="AlphaFoldDB" id="A0A150IJC1"/>
<accession>A0A150IJC1</accession>
<dbReference type="EMBL" id="LNGE01000030">
    <property type="protein sequence ID" value="KYC45106.1"/>
    <property type="molecule type" value="Genomic_DNA"/>
</dbReference>
<proteinExistence type="inferred from homology"/>
<dbReference type="EMBL" id="LNJC01000029">
    <property type="protein sequence ID" value="KYC49673.1"/>
    <property type="molecule type" value="Genomic_DNA"/>
</dbReference>
<keyword evidence="2" id="KW-0004">4Fe-4S</keyword>
<keyword evidence="6" id="KW-0411">Iron-sulfur</keyword>
<dbReference type="PANTHER" id="PTHR43255:SF1">
    <property type="entry name" value="IRON-SULFUR-BINDING OXIDOREDUCTASE FADF-RELATED"/>
    <property type="match status" value="1"/>
</dbReference>
<accession>A0A150IU70</accession>
<dbReference type="Proteomes" id="UP000092401">
    <property type="component" value="Unassembled WGS sequence"/>
</dbReference>
<evidence type="ECO:0000259" key="7">
    <source>
        <dbReference type="PROSITE" id="PS51379"/>
    </source>
</evidence>
<dbReference type="SUPFAM" id="SSF46548">
    <property type="entry name" value="alpha-helical ferredoxin"/>
    <property type="match status" value="1"/>
</dbReference>
<dbReference type="Gene3D" id="1.10.1060.10">
    <property type="entry name" value="Alpha-helical ferredoxin"/>
    <property type="match status" value="1"/>
</dbReference>
<evidence type="ECO:0000313" key="12">
    <source>
        <dbReference type="Proteomes" id="UP000092401"/>
    </source>
</evidence>
<sequence length="134" mass="15227">MVFTVSEKGLELRKTVEEISGQNIFQCYQCGKCSATCPVVDSMDVAPNKVIRYVQMGDLEVLEQNTFWVCAACFTCSARCPRSVDIAKIMEALRNVMLRNKQDFINIYSKEFIEKMIEEIPQMAIVAAIKKGVW</sequence>
<feature type="domain" description="4Fe-4S ferredoxin-type" evidence="7">
    <location>
        <begin position="17"/>
        <end position="48"/>
    </location>
</feature>
<evidence type="ECO:0000256" key="6">
    <source>
        <dbReference type="ARBA" id="ARBA00023014"/>
    </source>
</evidence>
<dbReference type="GO" id="GO:0046872">
    <property type="term" value="F:metal ion binding"/>
    <property type="evidence" value="ECO:0007669"/>
    <property type="project" value="UniProtKB-KW"/>
</dbReference>
<evidence type="ECO:0000256" key="2">
    <source>
        <dbReference type="ARBA" id="ARBA00022485"/>
    </source>
</evidence>
<dbReference type="EMBL" id="LNGF01000004">
    <property type="protein sequence ID" value="KYC48500.1"/>
    <property type="molecule type" value="Genomic_DNA"/>
</dbReference>
<accession>A0A150IXH2</accession>
<keyword evidence="3" id="KW-0479">Metal-binding</keyword>
<dbReference type="Pfam" id="PF13183">
    <property type="entry name" value="Fer4_8"/>
    <property type="match status" value="1"/>
</dbReference>
<dbReference type="GO" id="GO:0051539">
    <property type="term" value="F:4 iron, 4 sulfur cluster binding"/>
    <property type="evidence" value="ECO:0007669"/>
    <property type="project" value="UniProtKB-KW"/>
</dbReference>
<evidence type="ECO:0000256" key="5">
    <source>
        <dbReference type="ARBA" id="ARBA00023004"/>
    </source>
</evidence>
<evidence type="ECO:0000313" key="11">
    <source>
        <dbReference type="Proteomes" id="UP000091929"/>
    </source>
</evidence>
<evidence type="ECO:0000313" key="10">
    <source>
        <dbReference type="EMBL" id="KYC49673.1"/>
    </source>
</evidence>
<protein>
    <submittedName>
        <fullName evidence="8">Hydrogenase MvhADGHdrABC CoB-CoM heterodisulfide reductase subunit C</fullName>
    </submittedName>
</protein>
<dbReference type="Proteomes" id="UP000091929">
    <property type="component" value="Unassembled WGS sequence"/>
</dbReference>
<comment type="similarity">
    <text evidence="1">Belongs to the HdrC family.</text>
</comment>
<evidence type="ECO:0000256" key="1">
    <source>
        <dbReference type="ARBA" id="ARBA00007097"/>
    </source>
</evidence>
<dbReference type="InterPro" id="IPR009051">
    <property type="entry name" value="Helical_ferredxn"/>
</dbReference>
<keyword evidence="4" id="KW-0560">Oxidoreductase</keyword>
<reference evidence="11 12" key="1">
    <citation type="journal article" date="2016" name="ISME J.">
        <title>Chasing the elusive Euryarchaeota class WSA2: genomes reveal a uniquely fastidious methyl-reducing methanogen.</title>
        <authorList>
            <person name="Nobu M.K."/>
            <person name="Narihiro T."/>
            <person name="Kuroda K."/>
            <person name="Mei R."/>
            <person name="Liu W.T."/>
        </authorList>
    </citation>
    <scope>NUCLEOTIDE SEQUENCE [LARGE SCALE GENOMIC DNA]</scope>
    <source>
        <strain evidence="8">B03fssc0709_Meth_Bin005</strain>
        <strain evidence="9">B15fssc0709_Meth_Bin003</strain>
        <strain evidence="10">BMIXfssc0709_Meth_Bin006</strain>
    </source>
</reference>
<evidence type="ECO:0000313" key="8">
    <source>
        <dbReference type="EMBL" id="KYC45106.1"/>
    </source>
</evidence>
<evidence type="ECO:0000256" key="3">
    <source>
        <dbReference type="ARBA" id="ARBA00022723"/>
    </source>
</evidence>
<name>A0A150IJC1_9EURY</name>
<gene>
    <name evidence="8" type="ORF">APG10_01158</name>
    <name evidence="9" type="ORF">APG11_00307</name>
    <name evidence="10" type="ORF">APG12_01320</name>
</gene>
<dbReference type="PROSITE" id="PS51379">
    <property type="entry name" value="4FE4S_FER_2"/>
    <property type="match status" value="1"/>
</dbReference>
<dbReference type="GO" id="GO:0016491">
    <property type="term" value="F:oxidoreductase activity"/>
    <property type="evidence" value="ECO:0007669"/>
    <property type="project" value="UniProtKB-KW"/>
</dbReference>
<keyword evidence="5" id="KW-0408">Iron</keyword>
<dbReference type="PROSITE" id="PS00198">
    <property type="entry name" value="4FE4S_FER_1"/>
    <property type="match status" value="1"/>
</dbReference>
<dbReference type="PANTHER" id="PTHR43255">
    <property type="entry name" value="IRON-SULFUR-BINDING OXIDOREDUCTASE FADF-RELATED-RELATED"/>
    <property type="match status" value="1"/>
</dbReference>
<evidence type="ECO:0000313" key="9">
    <source>
        <dbReference type="EMBL" id="KYC48500.1"/>
    </source>
</evidence>
<dbReference type="InterPro" id="IPR051460">
    <property type="entry name" value="HdrC_iron-sulfur_subunit"/>
</dbReference>
<dbReference type="InterPro" id="IPR017900">
    <property type="entry name" value="4Fe4S_Fe_S_CS"/>
</dbReference>
<dbReference type="InterPro" id="IPR017896">
    <property type="entry name" value="4Fe4S_Fe-S-bd"/>
</dbReference>
<dbReference type="GO" id="GO:0005886">
    <property type="term" value="C:plasma membrane"/>
    <property type="evidence" value="ECO:0007669"/>
    <property type="project" value="TreeGrafter"/>
</dbReference>